<reference evidence="14 15" key="1">
    <citation type="submission" date="2018-08" db="EMBL/GenBank/DDBJ databases">
        <title>Meiothermus granaticius genome AF-68 sequencing project.</title>
        <authorList>
            <person name="Da Costa M.S."/>
            <person name="Albuquerque L."/>
            <person name="Raposo P."/>
            <person name="Froufe H.J.C."/>
            <person name="Barroso C.S."/>
            <person name="Egas C."/>
        </authorList>
    </citation>
    <scope>NUCLEOTIDE SEQUENCE [LARGE SCALE GENOMIC DNA]</scope>
    <source>
        <strain evidence="14 15">AF-68</strain>
    </source>
</reference>
<evidence type="ECO:0000259" key="13">
    <source>
        <dbReference type="Pfam" id="PF01931"/>
    </source>
</evidence>
<comment type="catalytic activity">
    <reaction evidence="11">
        <text>XTP + H2O = XDP + phosphate + H(+)</text>
        <dbReference type="Rhea" id="RHEA:28406"/>
        <dbReference type="ChEBI" id="CHEBI:15377"/>
        <dbReference type="ChEBI" id="CHEBI:15378"/>
        <dbReference type="ChEBI" id="CHEBI:43474"/>
        <dbReference type="ChEBI" id="CHEBI:59884"/>
        <dbReference type="ChEBI" id="CHEBI:61314"/>
        <dbReference type="EC" id="3.6.1.73"/>
    </reaction>
</comment>
<comment type="cofactor">
    <cofactor evidence="2">
        <name>Mg(2+)</name>
        <dbReference type="ChEBI" id="CHEBI:18420"/>
    </cofactor>
</comment>
<evidence type="ECO:0000313" key="15">
    <source>
        <dbReference type="Proteomes" id="UP000266178"/>
    </source>
</evidence>
<comment type="similarity">
    <text evidence="12">Belongs to the YjjX NTPase family.</text>
</comment>
<dbReference type="InterPro" id="IPR026533">
    <property type="entry name" value="NTPase/PRRC1"/>
</dbReference>
<dbReference type="Proteomes" id="UP000266178">
    <property type="component" value="Unassembled WGS sequence"/>
</dbReference>
<dbReference type="EMBL" id="QWLB01000004">
    <property type="protein sequence ID" value="RIH93577.1"/>
    <property type="molecule type" value="Genomic_DNA"/>
</dbReference>
<dbReference type="GO" id="GO:0046872">
    <property type="term" value="F:metal ion binding"/>
    <property type="evidence" value="ECO:0007669"/>
    <property type="project" value="UniProtKB-KW"/>
</dbReference>
<keyword evidence="5 14" id="KW-0378">Hydrolase</keyword>
<name>A0A399FAA6_9DEIN</name>
<evidence type="ECO:0000256" key="11">
    <source>
        <dbReference type="ARBA" id="ARBA00048781"/>
    </source>
</evidence>
<dbReference type="InterPro" id="IPR050299">
    <property type="entry name" value="YjjX_NTPase"/>
</dbReference>
<organism evidence="14 15">
    <name type="scientific">Meiothermus granaticius NBRC 107808</name>
    <dbReference type="NCBI Taxonomy" id="1227551"/>
    <lineage>
        <taxon>Bacteria</taxon>
        <taxon>Thermotogati</taxon>
        <taxon>Deinococcota</taxon>
        <taxon>Deinococci</taxon>
        <taxon>Thermales</taxon>
        <taxon>Thermaceae</taxon>
        <taxon>Meiothermus</taxon>
    </lineage>
</organism>
<dbReference type="NCBIfam" id="TIGR00258">
    <property type="entry name" value="inosine/xanthosine triphosphatase"/>
    <property type="match status" value="1"/>
</dbReference>
<dbReference type="SUPFAM" id="SSF52972">
    <property type="entry name" value="ITPase-like"/>
    <property type="match status" value="1"/>
</dbReference>
<evidence type="ECO:0000256" key="6">
    <source>
        <dbReference type="ARBA" id="ARBA00022842"/>
    </source>
</evidence>
<dbReference type="RefSeq" id="WP_119355935.1">
    <property type="nucleotide sequence ID" value="NZ_BJXM01000009.1"/>
</dbReference>
<comment type="catalytic activity">
    <reaction evidence="10">
        <text>ITP + H2O = IDP + phosphate + H(+)</text>
        <dbReference type="Rhea" id="RHEA:28330"/>
        <dbReference type="ChEBI" id="CHEBI:15377"/>
        <dbReference type="ChEBI" id="CHEBI:15378"/>
        <dbReference type="ChEBI" id="CHEBI:43474"/>
        <dbReference type="ChEBI" id="CHEBI:58280"/>
        <dbReference type="ChEBI" id="CHEBI:61402"/>
        <dbReference type="EC" id="3.6.1.73"/>
    </reaction>
</comment>
<evidence type="ECO:0000256" key="2">
    <source>
        <dbReference type="ARBA" id="ARBA00001946"/>
    </source>
</evidence>
<protein>
    <recommendedName>
        <fullName evidence="9">inosine/xanthosine triphosphatase</fullName>
        <ecNumber evidence="9">3.6.1.73</ecNumber>
    </recommendedName>
</protein>
<evidence type="ECO:0000256" key="12">
    <source>
        <dbReference type="ARBA" id="ARBA00060855"/>
    </source>
</evidence>
<dbReference type="GO" id="GO:0103023">
    <property type="term" value="F:ITPase activity"/>
    <property type="evidence" value="ECO:0007669"/>
    <property type="project" value="UniProtKB-EC"/>
</dbReference>
<dbReference type="Pfam" id="PF01931">
    <property type="entry name" value="NTPase_I-T"/>
    <property type="match status" value="1"/>
</dbReference>
<dbReference type="OrthoDB" id="164951at2"/>
<dbReference type="GO" id="GO:0006772">
    <property type="term" value="P:thiamine metabolic process"/>
    <property type="evidence" value="ECO:0007669"/>
    <property type="project" value="TreeGrafter"/>
</dbReference>
<proteinExistence type="inferred from homology"/>
<keyword evidence="8" id="KW-0464">Manganese</keyword>
<keyword evidence="4" id="KW-0547">Nucleotide-binding</keyword>
<dbReference type="InterPro" id="IPR002786">
    <property type="entry name" value="Non_canon_purine_NTPase"/>
</dbReference>
<dbReference type="GO" id="GO:0009117">
    <property type="term" value="P:nucleotide metabolic process"/>
    <property type="evidence" value="ECO:0007669"/>
    <property type="project" value="UniProtKB-KW"/>
</dbReference>
<comment type="caution">
    <text evidence="14">The sequence shown here is derived from an EMBL/GenBank/DDBJ whole genome shotgun (WGS) entry which is preliminary data.</text>
</comment>
<gene>
    <name evidence="14" type="ORF">Mgrana_00401</name>
</gene>
<dbReference type="AlphaFoldDB" id="A0A399FAA6"/>
<keyword evidence="7" id="KW-0546">Nucleotide metabolism</keyword>
<comment type="cofactor">
    <cofactor evidence="1">
        <name>Mn(2+)</name>
        <dbReference type="ChEBI" id="CHEBI:29035"/>
    </cofactor>
</comment>
<evidence type="ECO:0000313" key="14">
    <source>
        <dbReference type="EMBL" id="RIH93577.1"/>
    </source>
</evidence>
<sequence>MVIVGSTNPAKLNPARAVFAEVFGLEIVGVEVPSGVPDQPIGYAQTLLGAQNRARAALEQPGARYGVGLEGGVEFDPYGGWLFNVAYILREDGRSGFARGGSILLPPEVAARVRAGEELGPVIDEVAGLKDSKKTSGAVGFLTLHRLERREFWRHTLELALPTFLRPELYPQ</sequence>
<evidence type="ECO:0000256" key="8">
    <source>
        <dbReference type="ARBA" id="ARBA00023211"/>
    </source>
</evidence>
<evidence type="ECO:0000256" key="10">
    <source>
        <dbReference type="ARBA" id="ARBA00048174"/>
    </source>
</evidence>
<dbReference type="PANTHER" id="PTHR34699:SF2">
    <property type="entry name" value="NON-CANONICAL PURINE NTP PHOSPHATASE_PRRC1 DOMAIN-CONTAINING PROTEIN"/>
    <property type="match status" value="1"/>
</dbReference>
<evidence type="ECO:0000256" key="7">
    <source>
        <dbReference type="ARBA" id="ARBA00023080"/>
    </source>
</evidence>
<dbReference type="PANTHER" id="PTHR34699">
    <property type="match status" value="1"/>
</dbReference>
<feature type="domain" description="Non-canonical purine NTP phosphatase/PRRC1" evidence="13">
    <location>
        <begin position="5"/>
        <end position="164"/>
    </location>
</feature>
<dbReference type="FunFam" id="3.90.950.10:FF:000002">
    <property type="entry name" value="Inosine/xanthosine triphosphatase"/>
    <property type="match status" value="1"/>
</dbReference>
<evidence type="ECO:0000256" key="5">
    <source>
        <dbReference type="ARBA" id="ARBA00022801"/>
    </source>
</evidence>
<evidence type="ECO:0000256" key="4">
    <source>
        <dbReference type="ARBA" id="ARBA00022741"/>
    </source>
</evidence>
<dbReference type="EC" id="3.6.1.73" evidence="9"/>
<accession>A0A399FAA6</accession>
<keyword evidence="3" id="KW-0479">Metal-binding</keyword>
<dbReference type="InterPro" id="IPR029001">
    <property type="entry name" value="ITPase-like_fam"/>
</dbReference>
<keyword evidence="6" id="KW-0460">Magnesium</keyword>
<dbReference type="Gene3D" id="3.90.950.10">
    <property type="match status" value="1"/>
</dbReference>
<evidence type="ECO:0000256" key="9">
    <source>
        <dbReference type="ARBA" id="ARBA00038901"/>
    </source>
</evidence>
<keyword evidence="15" id="KW-1185">Reference proteome</keyword>
<evidence type="ECO:0000256" key="1">
    <source>
        <dbReference type="ARBA" id="ARBA00001936"/>
    </source>
</evidence>
<dbReference type="GO" id="GO:0000166">
    <property type="term" value="F:nucleotide binding"/>
    <property type="evidence" value="ECO:0007669"/>
    <property type="project" value="UniProtKB-KW"/>
</dbReference>
<evidence type="ECO:0000256" key="3">
    <source>
        <dbReference type="ARBA" id="ARBA00022723"/>
    </source>
</evidence>